<name>A0A8H5CGU5_9AGAR</name>
<dbReference type="InterPro" id="IPR011333">
    <property type="entry name" value="SKP1/BTB/POZ_sf"/>
</dbReference>
<dbReference type="Gene3D" id="3.30.710.10">
    <property type="entry name" value="Potassium Channel Kv1.1, Chain A"/>
    <property type="match status" value="1"/>
</dbReference>
<comment type="caution">
    <text evidence="1">The sequence shown here is derived from an EMBL/GenBank/DDBJ whole genome shotgun (WGS) entry which is preliminary data.</text>
</comment>
<organism evidence="1 2">
    <name type="scientific">Tetrapyrgos nigripes</name>
    <dbReference type="NCBI Taxonomy" id="182062"/>
    <lineage>
        <taxon>Eukaryota</taxon>
        <taxon>Fungi</taxon>
        <taxon>Dikarya</taxon>
        <taxon>Basidiomycota</taxon>
        <taxon>Agaricomycotina</taxon>
        <taxon>Agaricomycetes</taxon>
        <taxon>Agaricomycetidae</taxon>
        <taxon>Agaricales</taxon>
        <taxon>Marasmiineae</taxon>
        <taxon>Marasmiaceae</taxon>
        <taxon>Tetrapyrgos</taxon>
    </lineage>
</organism>
<gene>
    <name evidence="1" type="ORF">D9758_017061</name>
</gene>
<accession>A0A8H5CGU5</accession>
<dbReference type="AlphaFoldDB" id="A0A8H5CGU5"/>
<reference evidence="1 2" key="1">
    <citation type="journal article" date="2020" name="ISME J.">
        <title>Uncovering the hidden diversity of litter-decomposition mechanisms in mushroom-forming fungi.</title>
        <authorList>
            <person name="Floudas D."/>
            <person name="Bentzer J."/>
            <person name="Ahren D."/>
            <person name="Johansson T."/>
            <person name="Persson P."/>
            <person name="Tunlid A."/>
        </authorList>
    </citation>
    <scope>NUCLEOTIDE SEQUENCE [LARGE SCALE GENOMIC DNA]</scope>
    <source>
        <strain evidence="1 2">CBS 291.85</strain>
    </source>
</reference>
<proteinExistence type="predicted"/>
<dbReference type="EMBL" id="JAACJM010000172">
    <property type="protein sequence ID" value="KAF5340831.1"/>
    <property type="molecule type" value="Genomic_DNA"/>
</dbReference>
<evidence type="ECO:0000313" key="2">
    <source>
        <dbReference type="Proteomes" id="UP000559256"/>
    </source>
</evidence>
<evidence type="ECO:0000313" key="1">
    <source>
        <dbReference type="EMBL" id="KAF5340831.1"/>
    </source>
</evidence>
<dbReference type="Proteomes" id="UP000559256">
    <property type="component" value="Unassembled WGS sequence"/>
</dbReference>
<sequence>MIFSMATGTELSPHAAFSFPGGDLFIAVETTLFCVHKDVVATRIMPLHDVLGSGLPQPAEGAEGITAAKPIHLSGVTTVEFEAFLQCIYDVNMHIDPTPKPVHFWLGVRRLSDMWEWPQLTNYAMKQVTNADNGVVDPFQKLLLGYKYGVMEWVVYALRSIYFRGSKIAQAVNKDEFGGTYTVLLKFCSSELITFAVVLTSDELHFLNWTLRDGSALIDRTISELIQDCPRMSSADDDDWSCSKCDNHQRCVKALSAGWNHVRTHLSGLARDGKCGLSWDLMDSIERYQFNGMDPRCRVIVMRDLSCRLIEFYHRICQAVADRILGLDLPVESDV</sequence>
<dbReference type="OrthoDB" id="3098504at2759"/>
<protein>
    <recommendedName>
        <fullName evidence="3">BTB domain-containing protein</fullName>
    </recommendedName>
</protein>
<dbReference type="SUPFAM" id="SSF54695">
    <property type="entry name" value="POZ domain"/>
    <property type="match status" value="1"/>
</dbReference>
<keyword evidence="2" id="KW-1185">Reference proteome</keyword>
<evidence type="ECO:0008006" key="3">
    <source>
        <dbReference type="Google" id="ProtNLM"/>
    </source>
</evidence>